<evidence type="ECO:0000256" key="1">
    <source>
        <dbReference type="SAM" id="MobiDB-lite"/>
    </source>
</evidence>
<dbReference type="InterPro" id="IPR021953">
    <property type="entry name" value="DUF3570"/>
</dbReference>
<gene>
    <name evidence="2" type="ORF">GENT5_16150</name>
</gene>
<protein>
    <recommendedName>
        <fullName evidence="4">DUF3570 domain-containing protein</fullName>
    </recommendedName>
</protein>
<dbReference type="EMBL" id="AP025184">
    <property type="protein sequence ID" value="BDB55310.1"/>
    <property type="molecule type" value="Genomic_DNA"/>
</dbReference>
<evidence type="ECO:0000313" key="2">
    <source>
        <dbReference type="EMBL" id="BDB55310.1"/>
    </source>
</evidence>
<evidence type="ECO:0008006" key="4">
    <source>
        <dbReference type="Google" id="ProtNLM"/>
    </source>
</evidence>
<reference evidence="2 3" key="1">
    <citation type="journal article" date="2022" name="Int. J. Syst. Evol. Microbiol.">
        <title>Flavobacterium ammonificans sp. nov. and Flavobacterium ammoniigenes sp. nov., ammonifying bacteria isolated from surface river water.</title>
        <authorList>
            <person name="Watanabe K."/>
            <person name="Kitamura T."/>
            <person name="Ogata Y."/>
            <person name="Shindo C."/>
            <person name="Suda W."/>
        </authorList>
    </citation>
    <scope>NUCLEOTIDE SEQUENCE [LARGE SCALE GENOMIC DNA]</scope>
    <source>
        <strain evidence="2 3">GENT5</strain>
    </source>
</reference>
<evidence type="ECO:0000313" key="3">
    <source>
        <dbReference type="Proteomes" id="UP001319867"/>
    </source>
</evidence>
<proteinExistence type="predicted"/>
<reference evidence="2 3" key="2">
    <citation type="journal article" date="2022" name="Microorganisms">
        <title>Complete Genome Sequences of Two Flavobacterium ammonificans Strains and a Flavobacterium ammoniigenes Strain of Ammonifying Bacterioplankton Isolated from Surface River Water.</title>
        <authorList>
            <person name="Suda W."/>
            <person name="Ogata Y."/>
            <person name="Shindo C."/>
            <person name="Watanabe K."/>
        </authorList>
    </citation>
    <scope>NUCLEOTIDE SEQUENCE [LARGE SCALE GENOMIC DNA]</scope>
    <source>
        <strain evidence="2 3">GENT5</strain>
    </source>
</reference>
<keyword evidence="3" id="KW-1185">Reference proteome</keyword>
<dbReference type="Proteomes" id="UP001319867">
    <property type="component" value="Chromosome"/>
</dbReference>
<feature type="region of interest" description="Disordered" evidence="1">
    <location>
        <begin position="113"/>
        <end position="154"/>
    </location>
</feature>
<accession>A0ABN6L0Y9</accession>
<dbReference type="Pfam" id="PF12094">
    <property type="entry name" value="DUF3570"/>
    <property type="match status" value="1"/>
</dbReference>
<organism evidence="2 3">
    <name type="scientific">Flavobacterium ammoniigenes</name>
    <dbReference type="NCBI Taxonomy" id="1751095"/>
    <lineage>
        <taxon>Bacteria</taxon>
        <taxon>Pseudomonadati</taxon>
        <taxon>Bacteroidota</taxon>
        <taxon>Flavobacteriia</taxon>
        <taxon>Flavobacteriales</taxon>
        <taxon>Flavobacteriaceae</taxon>
        <taxon>Flavobacterium</taxon>
    </lineage>
</organism>
<feature type="compositionally biased region" description="Low complexity" evidence="1">
    <location>
        <begin position="137"/>
        <end position="148"/>
    </location>
</feature>
<name>A0ABN6L0Y9_9FLAO</name>
<sequence>MQLMITLSMKKYNTILFLFLLSCVYSQGTKQPTFKKRVLESAEVDFLASYYVQDGSKSSVSGGIGSEKLVDAASNITVAMPLNDDDVLTVDIGISAYSSASSSNINPFNSSGASGTTNYSGASGGDDDKRVNTKAASSSTGTGPYGSPWQASSGASKSDQLVSVMANYSHSSDSRNFIWNSDVSFSNEYDYTSFGFGGGIAALFNEKNTEINLKANVYLDQWRPIYPTELHEYSKYGTNLLNQGYFSGVTVYNENGIMATEKYLPTKFTDLSLTNRNSYSASFGFSQILSQRLQLSVFFDVLQQQGLLSTPYHRIYFADKTNFFIGQSQYIANYESSTNTGVFKLADDIERLPDTRFKLPIGVRLNYYINERFVLRTYYRYYSDDWNIRAQTASIELPVKLSDKFTVFPSFRYYTQNASQYYAPYEKHLSTEQFYTSDPDLATFETKQIGFGVNYTDIFASAKIWQFGLKNIDFRFHQYDRTDRLKASIATVAFKFIMQ</sequence>